<feature type="transmembrane region" description="Helical" evidence="1">
    <location>
        <begin position="106"/>
        <end position="125"/>
    </location>
</feature>
<dbReference type="GO" id="GO:0016301">
    <property type="term" value="F:kinase activity"/>
    <property type="evidence" value="ECO:0007669"/>
    <property type="project" value="UniProtKB-KW"/>
</dbReference>
<accession>A0A927MNH5</accession>
<dbReference type="EMBL" id="JADBEL010000006">
    <property type="protein sequence ID" value="MBE1554441.1"/>
    <property type="molecule type" value="Genomic_DNA"/>
</dbReference>
<keyword evidence="1" id="KW-1133">Transmembrane helix</keyword>
<feature type="transmembrane region" description="Helical" evidence="1">
    <location>
        <begin position="55"/>
        <end position="73"/>
    </location>
</feature>
<gene>
    <name evidence="2" type="ORF">H4683_001517</name>
</gene>
<reference evidence="2" key="1">
    <citation type="submission" date="2020-10" db="EMBL/GenBank/DDBJ databases">
        <title>Genomic Encyclopedia of Type Strains, Phase IV (KMG-IV): sequencing the most valuable type-strain genomes for metagenomic binning, comparative biology and taxonomic classification.</title>
        <authorList>
            <person name="Goeker M."/>
        </authorList>
    </citation>
    <scope>NUCLEOTIDE SEQUENCE</scope>
    <source>
        <strain evidence="2">DSM 13886</strain>
    </source>
</reference>
<keyword evidence="2" id="KW-0418">Kinase</keyword>
<dbReference type="AlphaFoldDB" id="A0A927MNH5"/>
<protein>
    <submittedName>
        <fullName evidence="2">Signal transduction histidine kinase</fullName>
    </submittedName>
</protein>
<keyword evidence="3" id="KW-1185">Reference proteome</keyword>
<keyword evidence="2" id="KW-0808">Transferase</keyword>
<evidence type="ECO:0000313" key="2">
    <source>
        <dbReference type="EMBL" id="MBE1554441.1"/>
    </source>
</evidence>
<dbReference type="RefSeq" id="WP_192598231.1">
    <property type="nucleotide sequence ID" value="NZ_JADBEL010000006.1"/>
</dbReference>
<proteinExistence type="predicted"/>
<sequence length="160" mass="18210">MKKTTAGMILRISLFVAIALVVYGSYKTGEYSTLLSERKIDFETYQDASLFFKRFNLAIPSFSGIAMLFWFIYTKKDAEGRINVKQETFPEFNHGDEREALLTGKAAKSALAIIIIYTAVILFSYELSLYSIPFMIFATASIPIVGLLAYSISYRYYYSK</sequence>
<comment type="caution">
    <text evidence="2">The sequence shown here is derived from an EMBL/GenBank/DDBJ whole genome shotgun (WGS) entry which is preliminary data.</text>
</comment>
<name>A0A927MNH5_9BACL</name>
<feature type="transmembrane region" description="Helical" evidence="1">
    <location>
        <begin position="7"/>
        <end position="26"/>
    </location>
</feature>
<organism evidence="2 3">
    <name type="scientific">Sporosarcina limicola</name>
    <dbReference type="NCBI Taxonomy" id="34101"/>
    <lineage>
        <taxon>Bacteria</taxon>
        <taxon>Bacillati</taxon>
        <taxon>Bacillota</taxon>
        <taxon>Bacilli</taxon>
        <taxon>Bacillales</taxon>
        <taxon>Caryophanaceae</taxon>
        <taxon>Sporosarcina</taxon>
    </lineage>
</organism>
<feature type="transmembrane region" description="Helical" evidence="1">
    <location>
        <begin position="131"/>
        <end position="152"/>
    </location>
</feature>
<dbReference type="Proteomes" id="UP000658225">
    <property type="component" value="Unassembled WGS sequence"/>
</dbReference>
<keyword evidence="1" id="KW-0812">Transmembrane</keyword>
<evidence type="ECO:0000313" key="3">
    <source>
        <dbReference type="Proteomes" id="UP000658225"/>
    </source>
</evidence>
<keyword evidence="1" id="KW-0472">Membrane</keyword>
<evidence type="ECO:0000256" key="1">
    <source>
        <dbReference type="SAM" id="Phobius"/>
    </source>
</evidence>